<dbReference type="InterPro" id="IPR002104">
    <property type="entry name" value="Integrase_catalytic"/>
</dbReference>
<protein>
    <submittedName>
        <fullName evidence="8">Integrase</fullName>
    </submittedName>
</protein>
<dbReference type="Gene3D" id="1.10.443.10">
    <property type="entry name" value="Intergrase catalytic core"/>
    <property type="match status" value="1"/>
</dbReference>
<feature type="domain" description="Tyr recombinase" evidence="6">
    <location>
        <begin position="219"/>
        <end position="415"/>
    </location>
</feature>
<dbReference type="Proteomes" id="UP000543836">
    <property type="component" value="Unassembled WGS sequence"/>
</dbReference>
<dbReference type="InterPro" id="IPR011010">
    <property type="entry name" value="DNA_brk_join_enz"/>
</dbReference>
<evidence type="ECO:0000259" key="7">
    <source>
        <dbReference type="PROSITE" id="PS51900"/>
    </source>
</evidence>
<dbReference type="GO" id="GO:0006310">
    <property type="term" value="P:DNA recombination"/>
    <property type="evidence" value="ECO:0007669"/>
    <property type="project" value="UniProtKB-KW"/>
</dbReference>
<accession>A0A7W7A001</accession>
<proteinExistence type="inferred from homology"/>
<dbReference type="PANTHER" id="PTHR30349">
    <property type="entry name" value="PHAGE INTEGRASE-RELATED"/>
    <property type="match status" value="1"/>
</dbReference>
<feature type="domain" description="Core-binding (CB)" evidence="7">
    <location>
        <begin position="89"/>
        <end position="195"/>
    </location>
</feature>
<dbReference type="GO" id="GO:0003677">
    <property type="term" value="F:DNA binding"/>
    <property type="evidence" value="ECO:0007669"/>
    <property type="project" value="UniProtKB-UniRule"/>
</dbReference>
<keyword evidence="9" id="KW-1185">Reference proteome</keyword>
<evidence type="ECO:0000256" key="2">
    <source>
        <dbReference type="ARBA" id="ARBA00022908"/>
    </source>
</evidence>
<evidence type="ECO:0000313" key="9">
    <source>
        <dbReference type="Proteomes" id="UP000543836"/>
    </source>
</evidence>
<organism evidence="8 9">
    <name type="scientific">Rhizobium leucaenae</name>
    <dbReference type="NCBI Taxonomy" id="29450"/>
    <lineage>
        <taxon>Bacteria</taxon>
        <taxon>Pseudomonadati</taxon>
        <taxon>Pseudomonadota</taxon>
        <taxon>Alphaproteobacteria</taxon>
        <taxon>Hyphomicrobiales</taxon>
        <taxon>Rhizobiaceae</taxon>
        <taxon>Rhizobium/Agrobacterium group</taxon>
        <taxon>Rhizobium</taxon>
    </lineage>
</organism>
<dbReference type="GO" id="GO:0015074">
    <property type="term" value="P:DNA integration"/>
    <property type="evidence" value="ECO:0007669"/>
    <property type="project" value="UniProtKB-KW"/>
</dbReference>
<dbReference type="Pfam" id="PF00589">
    <property type="entry name" value="Phage_integrase"/>
    <property type="match status" value="1"/>
</dbReference>
<keyword evidence="2" id="KW-0229">DNA integration</keyword>
<reference evidence="8 9" key="1">
    <citation type="submission" date="2020-08" db="EMBL/GenBank/DDBJ databases">
        <title>Genomic Encyclopedia of Type Strains, Phase IV (KMG-V): Genome sequencing to study the core and pangenomes of soil and plant-associated prokaryotes.</title>
        <authorList>
            <person name="Whitman W."/>
        </authorList>
    </citation>
    <scope>NUCLEOTIDE SEQUENCE [LARGE SCALE GENOMIC DNA]</scope>
    <source>
        <strain evidence="8 9">SEMIA 492</strain>
    </source>
</reference>
<dbReference type="RefSeq" id="WP_246432715.1">
    <property type="nucleotide sequence ID" value="NZ_JACIIG010000036.1"/>
</dbReference>
<dbReference type="Gene3D" id="1.10.150.130">
    <property type="match status" value="1"/>
</dbReference>
<comment type="caution">
    <text evidence="8">The sequence shown here is derived from an EMBL/GenBank/DDBJ whole genome shotgun (WGS) entry which is preliminary data.</text>
</comment>
<dbReference type="InterPro" id="IPR044068">
    <property type="entry name" value="CB"/>
</dbReference>
<sequence length="436" mass="48309">MSRFALDCRIMPCFPVRHCIRGSKMATITKRRWKTSKGEQREAWVLAYTDAAGKRHKEQHDKKRDAEARRTEVTHQVVVGTYRADAATTTVEDAVADYLKLLAGRRDRGEHVTEHYYRTVEGQLRNYVAPTEEHRAKQPEKTRIIFDGGIGAVKLSQATAKVVSDFRDRLREAGVGVVTTRRILGSLSRVFQNAVGNDLMAINPAANIRVTGKRGEGSKKVVPPSKSDLAAALAQAKGSLAVRMRLSASAGVRASELYALRWKHVAFNAGELTVDGRVDAYKNEDTTKSVAGIRQVPLSSAMLAELRKWKDAAKSSEADDLVFPDSKGGFLDHKNILKREFRPLLTATATKAEEDGRKFKAFNWHALRHFAISLWIEAGLQPKTVQTFAGHSSLAVTMSRYGHLFPSDTHRNVMDQISSSIFGDGAQMAHDAVESL</sequence>
<comment type="similarity">
    <text evidence="1">Belongs to the 'phage' integrase family.</text>
</comment>
<keyword evidence="4" id="KW-0233">DNA recombination</keyword>
<evidence type="ECO:0000256" key="1">
    <source>
        <dbReference type="ARBA" id="ARBA00008857"/>
    </source>
</evidence>
<dbReference type="SUPFAM" id="SSF56349">
    <property type="entry name" value="DNA breaking-rejoining enzymes"/>
    <property type="match status" value="1"/>
</dbReference>
<evidence type="ECO:0000256" key="4">
    <source>
        <dbReference type="ARBA" id="ARBA00023172"/>
    </source>
</evidence>
<evidence type="ECO:0000256" key="5">
    <source>
        <dbReference type="PROSITE-ProRule" id="PRU01248"/>
    </source>
</evidence>
<dbReference type="InterPro" id="IPR010998">
    <property type="entry name" value="Integrase_recombinase_N"/>
</dbReference>
<name>A0A7W7A001_9HYPH</name>
<dbReference type="AlphaFoldDB" id="A0A7W7A001"/>
<keyword evidence="3 5" id="KW-0238">DNA-binding</keyword>
<dbReference type="InterPro" id="IPR013762">
    <property type="entry name" value="Integrase-like_cat_sf"/>
</dbReference>
<evidence type="ECO:0000259" key="6">
    <source>
        <dbReference type="PROSITE" id="PS51898"/>
    </source>
</evidence>
<gene>
    <name evidence="8" type="ORF">GGE60_005896</name>
</gene>
<dbReference type="PROSITE" id="PS51900">
    <property type="entry name" value="CB"/>
    <property type="match status" value="1"/>
</dbReference>
<dbReference type="EMBL" id="JACIIG010000036">
    <property type="protein sequence ID" value="MBB4571730.1"/>
    <property type="molecule type" value="Genomic_DNA"/>
</dbReference>
<dbReference type="PROSITE" id="PS51898">
    <property type="entry name" value="TYR_RECOMBINASE"/>
    <property type="match status" value="1"/>
</dbReference>
<dbReference type="PANTHER" id="PTHR30349:SF64">
    <property type="entry name" value="PROPHAGE INTEGRASE INTD-RELATED"/>
    <property type="match status" value="1"/>
</dbReference>
<dbReference type="CDD" id="cd01189">
    <property type="entry name" value="INT_ICEBs1_C_like"/>
    <property type="match status" value="1"/>
</dbReference>
<evidence type="ECO:0000256" key="3">
    <source>
        <dbReference type="ARBA" id="ARBA00023125"/>
    </source>
</evidence>
<dbReference type="InterPro" id="IPR050090">
    <property type="entry name" value="Tyrosine_recombinase_XerCD"/>
</dbReference>
<evidence type="ECO:0000313" key="8">
    <source>
        <dbReference type="EMBL" id="MBB4571730.1"/>
    </source>
</evidence>